<organism evidence="1">
    <name type="scientific">hydrothermal vent metagenome</name>
    <dbReference type="NCBI Taxonomy" id="652676"/>
    <lineage>
        <taxon>unclassified sequences</taxon>
        <taxon>metagenomes</taxon>
        <taxon>ecological metagenomes</taxon>
    </lineage>
</organism>
<dbReference type="Gene3D" id="6.10.250.2410">
    <property type="match status" value="1"/>
</dbReference>
<dbReference type="InterPro" id="IPR003768">
    <property type="entry name" value="ScpA"/>
</dbReference>
<gene>
    <name evidence="1" type="ORF">MNBD_UNCLBAC01-190</name>
</gene>
<dbReference type="EMBL" id="UOGJ01000026">
    <property type="protein sequence ID" value="VAX35049.1"/>
    <property type="molecule type" value="Genomic_DNA"/>
</dbReference>
<reference evidence="1" key="1">
    <citation type="submission" date="2018-06" db="EMBL/GenBank/DDBJ databases">
        <authorList>
            <person name="Zhirakovskaya E."/>
        </authorList>
    </citation>
    <scope>NUCLEOTIDE SEQUENCE</scope>
</reference>
<evidence type="ECO:0000313" key="1">
    <source>
        <dbReference type="EMBL" id="VAX35049.1"/>
    </source>
</evidence>
<accession>A0A3B1CZ01</accession>
<sequence length="251" mass="29417">MNYKLKLDVFEGPLDLLLYLIKKDDIDIGDIPIVEVTEQYMEYIDMMKMLDLDVVGDFLVMAATLMHIKSKMLLPPDPMEEEEEEIDPRDELARRLHEYKKFKEVADALKEKESDRQDLFQRAIDEEAQNKLKIDSREIYFEPNLFDLINAFSEALKKVPEEILHEVMTEEFTVEQKIHDVLHRLLDGTSIVLTKLFTEARSKVEAIVTFLAVLELIRLKEIKAMQKRIFGDIEIMRNKDNMLPVENAKAE</sequence>
<dbReference type="InterPro" id="IPR023093">
    <property type="entry name" value="ScpA-like_C"/>
</dbReference>
<dbReference type="AlphaFoldDB" id="A0A3B1CZ01"/>
<dbReference type="Gene3D" id="1.10.10.580">
    <property type="entry name" value="Structural maintenance of chromosome 1. Chain E"/>
    <property type="match status" value="1"/>
</dbReference>
<dbReference type="PANTHER" id="PTHR33969:SF2">
    <property type="entry name" value="SEGREGATION AND CONDENSATION PROTEIN A"/>
    <property type="match status" value="1"/>
</dbReference>
<proteinExistence type="inferred from homology"/>
<protein>
    <submittedName>
        <fullName evidence="1">Segregation and condensation protein A</fullName>
    </submittedName>
</protein>
<dbReference type="HAMAP" id="MF_01805">
    <property type="entry name" value="ScpA"/>
    <property type="match status" value="1"/>
</dbReference>
<name>A0A3B1CZ01_9ZZZZ</name>
<dbReference type="PANTHER" id="PTHR33969">
    <property type="entry name" value="SEGREGATION AND CONDENSATION PROTEIN A"/>
    <property type="match status" value="1"/>
</dbReference>
<dbReference type="Pfam" id="PF02616">
    <property type="entry name" value="SMC_ScpA"/>
    <property type="match status" value="1"/>
</dbReference>